<feature type="compositionally biased region" description="Pro residues" evidence="3">
    <location>
        <begin position="66"/>
        <end position="76"/>
    </location>
</feature>
<gene>
    <name evidence="4" type="ORF">PODANS_6_430</name>
</gene>
<dbReference type="HOGENOM" id="CLU_1528790_0_0_1"/>
<dbReference type="AlphaFoldDB" id="B2B3C7"/>
<protein>
    <submittedName>
        <fullName evidence="4">Podospora anserina S mat+ genomic DNA chromosome 6, supercontig 2</fullName>
    </submittedName>
</protein>
<keyword evidence="2" id="KW-0560">Oxidoreductase</keyword>
<reference evidence="4" key="1">
    <citation type="journal article" date="2008" name="Genome Biol.">
        <title>The genome sequence of the model ascomycete fungus Podospora anserina.</title>
        <authorList>
            <person name="Espagne E."/>
            <person name="Lespinet O."/>
            <person name="Malagnac F."/>
            <person name="Da Silva C."/>
            <person name="Jaillon O."/>
            <person name="Porcel B.M."/>
            <person name="Couloux A."/>
            <person name="Aury J.-M."/>
            <person name="Segurens B."/>
            <person name="Poulain J."/>
            <person name="Anthouard V."/>
            <person name="Grossetete S."/>
            <person name="Khalili H."/>
            <person name="Coppin E."/>
            <person name="Dequard-Chablat M."/>
            <person name="Picard M."/>
            <person name="Contamine V."/>
            <person name="Arnaise S."/>
            <person name="Bourdais A."/>
            <person name="Berteaux-Lecellier V."/>
            <person name="Gautheret D."/>
            <person name="de Vries R.P."/>
            <person name="Battaglia E."/>
            <person name="Coutinho P.M."/>
            <person name="Danchin E.G.J."/>
            <person name="Henrissat B."/>
            <person name="El Khoury R."/>
            <person name="Sainsard-Chanet A."/>
            <person name="Boivin A."/>
            <person name="Pinan-Lucarre B."/>
            <person name="Sellem C.H."/>
            <person name="Debuchy R."/>
            <person name="Wincker P."/>
            <person name="Weissenbach J."/>
            <person name="Silar P."/>
        </authorList>
    </citation>
    <scope>NUCLEOTIDE SEQUENCE [LARGE SCALE GENOMIC DNA]</scope>
    <source>
        <strain evidence="4">S mat+</strain>
    </source>
</reference>
<comment type="similarity">
    <text evidence="1">Belongs to the short-chain dehydrogenases/reductases (SDR) family.</text>
</comment>
<name>B2B3C7_PODAN</name>
<proteinExistence type="inferred from homology"/>
<dbReference type="GO" id="GO:0016491">
    <property type="term" value="F:oxidoreductase activity"/>
    <property type="evidence" value="ECO:0007669"/>
    <property type="project" value="UniProtKB-KW"/>
</dbReference>
<feature type="non-terminal residue" evidence="4">
    <location>
        <position position="1"/>
    </location>
</feature>
<dbReference type="KEGG" id="pan:PODANSg7516"/>
<dbReference type="PRINTS" id="PR00080">
    <property type="entry name" value="SDRFAMILY"/>
</dbReference>
<evidence type="ECO:0000256" key="1">
    <source>
        <dbReference type="ARBA" id="ARBA00006484"/>
    </source>
</evidence>
<dbReference type="Gene3D" id="3.40.50.720">
    <property type="entry name" value="NAD(P)-binding Rossmann-like Domain"/>
    <property type="match status" value="1"/>
</dbReference>
<evidence type="ECO:0000256" key="3">
    <source>
        <dbReference type="SAM" id="MobiDB-lite"/>
    </source>
</evidence>
<evidence type="ECO:0000313" key="4">
    <source>
        <dbReference type="EMBL" id="CAP71613.1"/>
    </source>
</evidence>
<feature type="region of interest" description="Disordered" evidence="3">
    <location>
        <begin position="50"/>
        <end position="76"/>
    </location>
</feature>
<dbReference type="PANTHER" id="PTHR43976">
    <property type="entry name" value="SHORT CHAIN DEHYDROGENASE"/>
    <property type="match status" value="1"/>
</dbReference>
<sequence>TAINLSPLPHIVTSPHHTITISKPRTHTLNHHPRHIHHPHPLWRLGHRNQQREATSSPGTASPSSSPAPPLPYPRPIPDKLLGSTALLTLHAVRHVRQSGGKRGGGVILNITSIGGRLTAPGSAFYHASKFALEGFTENVRKELRPEWNVKMGVVEMKGIHFLESPLDGFGGSLVY</sequence>
<accession>B2B3C7</accession>
<dbReference type="SUPFAM" id="SSF51735">
    <property type="entry name" value="NAD(P)-binding Rossmann-fold domains"/>
    <property type="match status" value="1"/>
</dbReference>
<evidence type="ECO:0000256" key="2">
    <source>
        <dbReference type="ARBA" id="ARBA00023002"/>
    </source>
</evidence>
<dbReference type="GeneID" id="6194928"/>
<dbReference type="InterPro" id="IPR051911">
    <property type="entry name" value="SDR_oxidoreductase"/>
</dbReference>
<dbReference type="PANTHER" id="PTHR43976:SF16">
    <property type="entry name" value="SHORT-CHAIN DEHYDROGENASE_REDUCTASE FAMILY PROTEIN"/>
    <property type="match status" value="1"/>
</dbReference>
<dbReference type="OrthoDB" id="1274115at2759"/>
<dbReference type="InterPro" id="IPR002347">
    <property type="entry name" value="SDR_fam"/>
</dbReference>
<dbReference type="InterPro" id="IPR036291">
    <property type="entry name" value="NAD(P)-bd_dom_sf"/>
</dbReference>
<feature type="compositionally biased region" description="Low complexity" evidence="3">
    <location>
        <begin position="56"/>
        <end position="65"/>
    </location>
</feature>
<reference evidence="4" key="2">
    <citation type="submission" date="2008-07" db="EMBL/GenBank/DDBJ databases">
        <authorList>
            <person name="Genoscope - CEA"/>
        </authorList>
    </citation>
    <scope>NUCLEOTIDE SEQUENCE</scope>
    <source>
        <strain evidence="4">S mat+</strain>
    </source>
</reference>
<dbReference type="Pfam" id="PF00106">
    <property type="entry name" value="adh_short"/>
    <property type="match status" value="1"/>
</dbReference>
<dbReference type="EMBL" id="CU638744">
    <property type="protein sequence ID" value="CAP71613.1"/>
    <property type="molecule type" value="Genomic_DNA"/>
</dbReference>
<organism evidence="4">
    <name type="scientific">Podospora anserina (strain S / ATCC MYA-4624 / DSM 980 / FGSC 10383)</name>
    <name type="common">Pleurage anserina</name>
    <dbReference type="NCBI Taxonomy" id="515849"/>
    <lineage>
        <taxon>Eukaryota</taxon>
        <taxon>Fungi</taxon>
        <taxon>Dikarya</taxon>
        <taxon>Ascomycota</taxon>
        <taxon>Pezizomycotina</taxon>
        <taxon>Sordariomycetes</taxon>
        <taxon>Sordariomycetidae</taxon>
        <taxon>Sordariales</taxon>
        <taxon>Podosporaceae</taxon>
        <taxon>Podospora</taxon>
        <taxon>Podospora anserina</taxon>
    </lineage>
</organism>
<dbReference type="VEuPathDB" id="FungiDB:PODANS_6_430"/>
<dbReference type="RefSeq" id="XP_001910478.1">
    <property type="nucleotide sequence ID" value="XM_001910443.1"/>
</dbReference>